<dbReference type="eggNOG" id="COG1063">
    <property type="taxonomic scope" value="Bacteria"/>
</dbReference>
<dbReference type="GO" id="GO:0016491">
    <property type="term" value="F:oxidoreductase activity"/>
    <property type="evidence" value="ECO:0007669"/>
    <property type="project" value="UniProtKB-KW"/>
</dbReference>
<evidence type="ECO:0000256" key="2">
    <source>
        <dbReference type="ARBA" id="ARBA00008072"/>
    </source>
</evidence>
<dbReference type="InterPro" id="IPR011032">
    <property type="entry name" value="GroES-like_sf"/>
</dbReference>
<dbReference type="STRING" id="994573.T472_0218885"/>
<comment type="similarity">
    <text evidence="2">Belongs to the zinc-containing alcohol dehydrogenase family.</text>
</comment>
<evidence type="ECO:0000259" key="6">
    <source>
        <dbReference type="Pfam" id="PF00107"/>
    </source>
</evidence>
<sequence>MRKLICKSPGIAELTDYEDLPVKPNEVKVRVEFASPKHGTEIADFRGTTPFIDGKYDPEWQIFKSRDKDEPRGLEYGDLPLGNMFVGMIIEAGENVTDYKVGDRVCSYGSIRETQIVNAVDNYKLRKMKADDSERNAVCYDPAQFALGGIRDANVRAGDNVAVIGLGAIGQIAVQLAAKAGANVIAVDPIPKRREIALKHGARFTLDPVSCDAGLEIKRLTGKVGADSIIETSGSVHALQSSLKGLAYGGIISYVAFAKPFPAGLWLGQEAHFNYGRIVFSRAGSEPNPEYPRWSRKRIEDVCWELLMNGYLDCDDIIDPIVDFDDCAEGFKKYVDLEPDLSIKLGIAFRRDKL</sequence>
<gene>
    <name evidence="7" type="ORF">T472_0218885</name>
</gene>
<dbReference type="SUPFAM" id="SSF50129">
    <property type="entry name" value="GroES-like"/>
    <property type="match status" value="1"/>
</dbReference>
<keyword evidence="4" id="KW-0862">Zinc</keyword>
<protein>
    <submittedName>
        <fullName evidence="7">Alcohol dehydrogenase</fullName>
    </submittedName>
</protein>
<keyword evidence="8" id="KW-1185">Reference proteome</keyword>
<comment type="cofactor">
    <cofactor evidence="1">
        <name>Zn(2+)</name>
        <dbReference type="ChEBI" id="CHEBI:29105"/>
    </cofactor>
</comment>
<dbReference type="PATRIC" id="fig|994573.3.peg.3588"/>
<dbReference type="Proteomes" id="UP000017747">
    <property type="component" value="Unassembled WGS sequence"/>
</dbReference>
<evidence type="ECO:0000313" key="8">
    <source>
        <dbReference type="Proteomes" id="UP000017747"/>
    </source>
</evidence>
<organism evidence="7 8">
    <name type="scientific">Youngiibacter fragilis 232.1</name>
    <dbReference type="NCBI Taxonomy" id="994573"/>
    <lineage>
        <taxon>Bacteria</taxon>
        <taxon>Bacillati</taxon>
        <taxon>Bacillota</taxon>
        <taxon>Clostridia</taxon>
        <taxon>Eubacteriales</taxon>
        <taxon>Clostridiaceae</taxon>
        <taxon>Youngiibacter</taxon>
    </lineage>
</organism>
<comment type="caution">
    <text evidence="7">The sequence shown here is derived from an EMBL/GenBank/DDBJ whole genome shotgun (WGS) entry which is preliminary data.</text>
</comment>
<evidence type="ECO:0000313" key="7">
    <source>
        <dbReference type="EMBL" id="ETA79057.1"/>
    </source>
</evidence>
<dbReference type="SUPFAM" id="SSF51735">
    <property type="entry name" value="NAD(P)-binding Rossmann-fold domains"/>
    <property type="match status" value="1"/>
</dbReference>
<dbReference type="InterPro" id="IPR036291">
    <property type="entry name" value="NAD(P)-bd_dom_sf"/>
</dbReference>
<dbReference type="Gene3D" id="3.40.50.720">
    <property type="entry name" value="NAD(P)-binding Rossmann-like Domain"/>
    <property type="match status" value="1"/>
</dbReference>
<dbReference type="InterPro" id="IPR013149">
    <property type="entry name" value="ADH-like_C"/>
</dbReference>
<evidence type="ECO:0000256" key="4">
    <source>
        <dbReference type="ARBA" id="ARBA00022833"/>
    </source>
</evidence>
<dbReference type="CDD" id="cd08255">
    <property type="entry name" value="2-desacetyl-2-hydroxyethyl_bacteriochlorophyllide_like"/>
    <property type="match status" value="1"/>
</dbReference>
<dbReference type="PANTHER" id="PTHR43350">
    <property type="entry name" value="NAD-DEPENDENT ALCOHOL DEHYDROGENASE"/>
    <property type="match status" value="1"/>
</dbReference>
<feature type="domain" description="Alcohol dehydrogenase-like C-terminal" evidence="6">
    <location>
        <begin position="168"/>
        <end position="258"/>
    </location>
</feature>
<proteinExistence type="inferred from homology"/>
<accession>V7I215</accession>
<dbReference type="GO" id="GO:0046872">
    <property type="term" value="F:metal ion binding"/>
    <property type="evidence" value="ECO:0007669"/>
    <property type="project" value="UniProtKB-KW"/>
</dbReference>
<reference evidence="7 8" key="1">
    <citation type="journal article" date="2014" name="Genome Announc.">
        <title>Genome Sequence of Youngiibacter fragilis, the Type Strain of the Genus Youngiibacter.</title>
        <authorList>
            <person name="Wawrik C.B."/>
            <person name="Callaghan A.V."/>
            <person name="Stamps B.W."/>
            <person name="Wawrik B."/>
        </authorList>
    </citation>
    <scope>NUCLEOTIDE SEQUENCE [LARGE SCALE GENOMIC DNA]</scope>
    <source>
        <strain evidence="7 8">232.1</strain>
    </source>
</reference>
<dbReference type="PANTHER" id="PTHR43350:SF19">
    <property type="entry name" value="D-GULOSIDE 3-DEHYDROGENASE"/>
    <property type="match status" value="1"/>
</dbReference>
<evidence type="ECO:0000256" key="5">
    <source>
        <dbReference type="ARBA" id="ARBA00023002"/>
    </source>
</evidence>
<keyword evidence="3" id="KW-0479">Metal-binding</keyword>
<dbReference type="OrthoDB" id="9769198at2"/>
<evidence type="ECO:0000256" key="3">
    <source>
        <dbReference type="ARBA" id="ARBA00022723"/>
    </source>
</evidence>
<dbReference type="Gene3D" id="3.90.180.10">
    <property type="entry name" value="Medium-chain alcohol dehydrogenases, catalytic domain"/>
    <property type="match status" value="2"/>
</dbReference>
<keyword evidence="5" id="KW-0560">Oxidoreductase</keyword>
<dbReference type="Pfam" id="PF00107">
    <property type="entry name" value="ADH_zinc_N"/>
    <property type="match status" value="1"/>
</dbReference>
<evidence type="ECO:0000256" key="1">
    <source>
        <dbReference type="ARBA" id="ARBA00001947"/>
    </source>
</evidence>
<dbReference type="EMBL" id="AXUN02000231">
    <property type="protein sequence ID" value="ETA79057.1"/>
    <property type="molecule type" value="Genomic_DNA"/>
</dbReference>
<name>V7I215_9CLOT</name>
<dbReference type="RefSeq" id="WP_023388178.1">
    <property type="nucleotide sequence ID" value="NZ_AXUN02000231.1"/>
</dbReference>
<dbReference type="AlphaFoldDB" id="V7I215"/>